<evidence type="ECO:0000256" key="2">
    <source>
        <dbReference type="ARBA" id="ARBA00022679"/>
    </source>
</evidence>
<dbReference type="PANTHER" id="PTHR22916:SF51">
    <property type="entry name" value="GLYCOSYLTRANSFERASE EPSH-RELATED"/>
    <property type="match status" value="1"/>
</dbReference>
<organism evidence="4 5">
    <name type="scientific">Candidatus Fimimorpha faecalis</name>
    <dbReference type="NCBI Taxonomy" id="2840824"/>
    <lineage>
        <taxon>Bacteria</taxon>
        <taxon>Bacillati</taxon>
        <taxon>Bacillota</taxon>
        <taxon>Clostridia</taxon>
        <taxon>Eubacteriales</taxon>
        <taxon>Candidatus Fimimorpha</taxon>
    </lineage>
</organism>
<evidence type="ECO:0000259" key="3">
    <source>
        <dbReference type="Pfam" id="PF00535"/>
    </source>
</evidence>
<dbReference type="AlphaFoldDB" id="A0A9D1EGX9"/>
<keyword evidence="2" id="KW-0808">Transferase</keyword>
<dbReference type="Pfam" id="PF00535">
    <property type="entry name" value="Glycos_transf_2"/>
    <property type="match status" value="1"/>
</dbReference>
<dbReference type="EMBL" id="DVHN01000193">
    <property type="protein sequence ID" value="HIR89960.1"/>
    <property type="molecule type" value="Genomic_DNA"/>
</dbReference>
<evidence type="ECO:0000256" key="1">
    <source>
        <dbReference type="ARBA" id="ARBA00022676"/>
    </source>
</evidence>
<feature type="domain" description="Glycosyltransferase 2-like" evidence="3">
    <location>
        <begin position="7"/>
        <end position="131"/>
    </location>
</feature>
<dbReference type="InterPro" id="IPR001173">
    <property type="entry name" value="Glyco_trans_2-like"/>
</dbReference>
<comment type="caution">
    <text evidence="4">The sequence shown here is derived from an EMBL/GenBank/DDBJ whole genome shotgun (WGS) entry which is preliminary data.</text>
</comment>
<accession>A0A9D1EGX9</accession>
<dbReference type="Proteomes" id="UP000824201">
    <property type="component" value="Unassembled WGS sequence"/>
</dbReference>
<reference evidence="4" key="2">
    <citation type="journal article" date="2021" name="PeerJ">
        <title>Extensive microbial diversity within the chicken gut microbiome revealed by metagenomics and culture.</title>
        <authorList>
            <person name="Gilroy R."/>
            <person name="Ravi A."/>
            <person name="Getino M."/>
            <person name="Pursley I."/>
            <person name="Horton D.L."/>
            <person name="Alikhan N.F."/>
            <person name="Baker D."/>
            <person name="Gharbi K."/>
            <person name="Hall N."/>
            <person name="Watson M."/>
            <person name="Adriaenssens E.M."/>
            <person name="Foster-Nyarko E."/>
            <person name="Jarju S."/>
            <person name="Secka A."/>
            <person name="Antonio M."/>
            <person name="Oren A."/>
            <person name="Chaudhuri R.R."/>
            <person name="La Ragione R."/>
            <person name="Hildebrand F."/>
            <person name="Pallen M.J."/>
        </authorList>
    </citation>
    <scope>NUCLEOTIDE SEQUENCE</scope>
    <source>
        <strain evidence="4">ChiW13-3771</strain>
    </source>
</reference>
<keyword evidence="1" id="KW-0328">Glycosyltransferase</keyword>
<evidence type="ECO:0000313" key="4">
    <source>
        <dbReference type="EMBL" id="HIR89960.1"/>
    </source>
</evidence>
<protein>
    <submittedName>
        <fullName evidence="4">Glycosyltransferase family 2 protein</fullName>
    </submittedName>
</protein>
<dbReference type="GO" id="GO:0016757">
    <property type="term" value="F:glycosyltransferase activity"/>
    <property type="evidence" value="ECO:0007669"/>
    <property type="project" value="UniProtKB-KW"/>
</dbReference>
<evidence type="ECO:0000313" key="5">
    <source>
        <dbReference type="Proteomes" id="UP000824201"/>
    </source>
</evidence>
<dbReference type="PANTHER" id="PTHR22916">
    <property type="entry name" value="GLYCOSYLTRANSFERASE"/>
    <property type="match status" value="1"/>
</dbReference>
<proteinExistence type="predicted"/>
<dbReference type="Gene3D" id="3.90.550.10">
    <property type="entry name" value="Spore Coat Polysaccharide Biosynthesis Protein SpsA, Chain A"/>
    <property type="match status" value="1"/>
</dbReference>
<name>A0A9D1EGX9_9FIRM</name>
<dbReference type="InterPro" id="IPR029044">
    <property type="entry name" value="Nucleotide-diphossugar_trans"/>
</dbReference>
<reference evidence="4" key="1">
    <citation type="submission" date="2020-10" db="EMBL/GenBank/DDBJ databases">
        <authorList>
            <person name="Gilroy R."/>
        </authorList>
    </citation>
    <scope>NUCLEOTIDE SEQUENCE</scope>
    <source>
        <strain evidence="4">ChiW13-3771</strain>
    </source>
</reference>
<sequence>MEKECVSVIVPVYNAEDFLMDTSKAILDQTYENLELIFVENGSTDRTLEICENLAEADHRVKVLHIDRTGVSAARNAGIEAAQGKYIAFSDSDDFMKTNMIQTMVSAMEERKADLVICGFRHMDSVSGNEIETIYGLQHEFFNNEKYLHLDMMLRAQILHAVWNKLFQREKIMKYKIRFRESMQIGEDLTFNLDYLDTADTVFCISKPLYDHYLKRSGSITNTFRPNYYKQQKFMLDRMFESLSKVDPIQEDGKEYYELAYVDMMSAAISYLFYPQAGLKNKKAVYDEMKELRKDREYFRCAKSQWDQLSLKEKIIAQSLKNKCYGLIYPFYCWKHREKKTE</sequence>
<gene>
    <name evidence="4" type="ORF">IAC96_13530</name>
</gene>
<dbReference type="SUPFAM" id="SSF53448">
    <property type="entry name" value="Nucleotide-diphospho-sugar transferases"/>
    <property type="match status" value="1"/>
</dbReference>
<dbReference type="CDD" id="cd00761">
    <property type="entry name" value="Glyco_tranf_GTA_type"/>
    <property type="match status" value="1"/>
</dbReference>